<dbReference type="Proteomes" id="UP000652761">
    <property type="component" value="Unassembled WGS sequence"/>
</dbReference>
<dbReference type="GO" id="GO:0010256">
    <property type="term" value="P:endomembrane system organization"/>
    <property type="evidence" value="ECO:0007669"/>
    <property type="project" value="TreeGrafter"/>
</dbReference>
<feature type="transmembrane region" description="Helical" evidence="6">
    <location>
        <begin position="182"/>
        <end position="200"/>
    </location>
</feature>
<evidence type="ECO:0000313" key="8">
    <source>
        <dbReference type="Proteomes" id="UP000652761"/>
    </source>
</evidence>
<keyword evidence="3 6" id="KW-0812">Transmembrane</keyword>
<reference evidence="7" key="1">
    <citation type="submission" date="2017-07" db="EMBL/GenBank/DDBJ databases">
        <title>Taro Niue Genome Assembly and Annotation.</title>
        <authorList>
            <person name="Atibalentja N."/>
            <person name="Keating K."/>
            <person name="Fields C.J."/>
        </authorList>
    </citation>
    <scope>NUCLEOTIDE SEQUENCE</scope>
    <source>
        <strain evidence="7">Niue_2</strain>
        <tissue evidence="7">Leaf</tissue>
    </source>
</reference>
<dbReference type="Pfam" id="PF05078">
    <property type="entry name" value="DUF679"/>
    <property type="match status" value="1"/>
</dbReference>
<gene>
    <name evidence="7" type="ORF">Taro_006153</name>
</gene>
<evidence type="ECO:0000256" key="6">
    <source>
        <dbReference type="SAM" id="Phobius"/>
    </source>
</evidence>
<dbReference type="AlphaFoldDB" id="A0A843TWS1"/>
<evidence type="ECO:0000256" key="1">
    <source>
        <dbReference type="ARBA" id="ARBA00004141"/>
    </source>
</evidence>
<evidence type="ECO:0000256" key="5">
    <source>
        <dbReference type="ARBA" id="ARBA00023136"/>
    </source>
</evidence>
<keyword evidence="8" id="KW-1185">Reference proteome</keyword>
<dbReference type="InterPro" id="IPR007770">
    <property type="entry name" value="DMP"/>
</dbReference>
<dbReference type="GO" id="GO:0016020">
    <property type="term" value="C:membrane"/>
    <property type="evidence" value="ECO:0007669"/>
    <property type="project" value="UniProtKB-SubCell"/>
</dbReference>
<dbReference type="GO" id="GO:0005737">
    <property type="term" value="C:cytoplasm"/>
    <property type="evidence" value="ECO:0007669"/>
    <property type="project" value="UniProtKB-ARBA"/>
</dbReference>
<accession>A0A843TWS1</accession>
<name>A0A843TWS1_COLES</name>
<sequence length="293" mass="31946">MRVLPSACAGLWLCPDEGAYRLLVQFCGVLGARLPRFVLEGADVRVWTVCVASLVFPAKEEAPRRRPPVVERTLTTAANLAKLLPTGTFLAFQSLNPSFSNRGTCCAANRYHTLALITSCALSCAFFSFTDTVLGPGDKLYVGVATFNGFYLFNRQPGQPEDEEEEERELRAADLRELRIRWVDYVHAFFSVMVFLALALSDSNVQSCLSESPGRDTREYPVNLPLGAGFLASVVFMVLPTCRRGIGYSDMAPRALRAYKGGGHTAAAGADASGKPPKTLVDGRLLKDPMLQV</sequence>
<organism evidence="7 8">
    <name type="scientific">Colocasia esculenta</name>
    <name type="common">Wild taro</name>
    <name type="synonym">Arum esculentum</name>
    <dbReference type="NCBI Taxonomy" id="4460"/>
    <lineage>
        <taxon>Eukaryota</taxon>
        <taxon>Viridiplantae</taxon>
        <taxon>Streptophyta</taxon>
        <taxon>Embryophyta</taxon>
        <taxon>Tracheophyta</taxon>
        <taxon>Spermatophyta</taxon>
        <taxon>Magnoliopsida</taxon>
        <taxon>Liliopsida</taxon>
        <taxon>Araceae</taxon>
        <taxon>Aroideae</taxon>
        <taxon>Colocasieae</taxon>
        <taxon>Colocasia</taxon>
    </lineage>
</organism>
<comment type="similarity">
    <text evidence="2">Belongs to the plant DMP1 protein family.</text>
</comment>
<evidence type="ECO:0000256" key="2">
    <source>
        <dbReference type="ARBA" id="ARBA00008707"/>
    </source>
</evidence>
<feature type="transmembrane region" description="Helical" evidence="6">
    <location>
        <begin position="220"/>
        <end position="239"/>
    </location>
</feature>
<dbReference type="PANTHER" id="PTHR31621:SF5">
    <property type="entry name" value="PROTEIN DMP10"/>
    <property type="match status" value="1"/>
</dbReference>
<keyword evidence="4 6" id="KW-1133">Transmembrane helix</keyword>
<comment type="caution">
    <text evidence="7">The sequence shown here is derived from an EMBL/GenBank/DDBJ whole genome shotgun (WGS) entry which is preliminary data.</text>
</comment>
<protein>
    <submittedName>
        <fullName evidence="7">Uncharacterized protein</fullName>
    </submittedName>
</protein>
<evidence type="ECO:0000256" key="4">
    <source>
        <dbReference type="ARBA" id="ARBA00022989"/>
    </source>
</evidence>
<evidence type="ECO:0000256" key="3">
    <source>
        <dbReference type="ARBA" id="ARBA00022692"/>
    </source>
</evidence>
<keyword evidence="5 6" id="KW-0472">Membrane</keyword>
<dbReference type="PANTHER" id="PTHR31621">
    <property type="entry name" value="PROTEIN DMP3"/>
    <property type="match status" value="1"/>
</dbReference>
<evidence type="ECO:0000313" key="7">
    <source>
        <dbReference type="EMBL" id="MQL73804.1"/>
    </source>
</evidence>
<dbReference type="EMBL" id="NMUH01000180">
    <property type="protein sequence ID" value="MQL73804.1"/>
    <property type="molecule type" value="Genomic_DNA"/>
</dbReference>
<dbReference type="OrthoDB" id="657601at2759"/>
<proteinExistence type="inferred from homology"/>
<comment type="subcellular location">
    <subcellularLocation>
        <location evidence="1">Membrane</location>
        <topology evidence="1">Multi-pass membrane protein</topology>
    </subcellularLocation>
</comment>